<evidence type="ECO:0000313" key="1">
    <source>
        <dbReference type="EMBL" id="CDW79531.1"/>
    </source>
</evidence>
<dbReference type="AlphaFoldDB" id="A0A078ACF0"/>
<dbReference type="Proteomes" id="UP000039865">
    <property type="component" value="Unassembled WGS sequence"/>
</dbReference>
<evidence type="ECO:0000313" key="2">
    <source>
        <dbReference type="Proteomes" id="UP000039865"/>
    </source>
</evidence>
<accession>A0A078ACF0</accession>
<reference evidence="1 2" key="1">
    <citation type="submission" date="2014-06" db="EMBL/GenBank/DDBJ databases">
        <authorList>
            <person name="Swart Estienne"/>
        </authorList>
    </citation>
    <scope>NUCLEOTIDE SEQUENCE [LARGE SCALE GENOMIC DNA]</scope>
    <source>
        <strain evidence="1 2">130c</strain>
    </source>
</reference>
<name>A0A078ACF0_STYLE</name>
<dbReference type="OrthoDB" id="10612787at2759"/>
<sequence>MIDTHQENGEIDDERKTFDIPLEVLDKYFGPQNLFITSMQKSESNLLIEFNRQLKDTYFSIFHEGDESFPKYMLQIPVLRDMMTVLEEDLSKFKFTKVFEFESFIDTVILFAMQSLKEFNRAKKQAYVTMRSRIKDLSLQSIQRNIEFLTKDERMAFIMRNEDNLGRIIEEIVEFDIKKDDSEAILNFSLDLCQFIKIQHRKRSIQLLMNQISNVFKTAFNECLEPFRDLMHYMSQSNLKILEDLHQQIQEDKIEEQDIFEKQMNMFFSQLSNQISKFIWVNRTIMTKLKKLLMENAVASIMEDIERLPDTDRDQFMMNHQEMLEKAMADGDYIDFKVFDIDLLLEKQRELVKNLQLRDNVWFIHFRD</sequence>
<organism evidence="1 2">
    <name type="scientific">Stylonychia lemnae</name>
    <name type="common">Ciliate</name>
    <dbReference type="NCBI Taxonomy" id="5949"/>
    <lineage>
        <taxon>Eukaryota</taxon>
        <taxon>Sar</taxon>
        <taxon>Alveolata</taxon>
        <taxon>Ciliophora</taxon>
        <taxon>Intramacronucleata</taxon>
        <taxon>Spirotrichea</taxon>
        <taxon>Stichotrichia</taxon>
        <taxon>Sporadotrichida</taxon>
        <taxon>Oxytrichidae</taxon>
        <taxon>Stylonychinae</taxon>
        <taxon>Stylonychia</taxon>
    </lineage>
</organism>
<gene>
    <name evidence="1" type="primary">Contig17769.g18888</name>
    <name evidence="1" type="ORF">STYLEM_8520</name>
</gene>
<protein>
    <submittedName>
        <fullName evidence="1">Uncharacterized protein</fullName>
    </submittedName>
</protein>
<dbReference type="InParanoid" id="A0A078ACF0"/>
<dbReference type="EMBL" id="CCKQ01008088">
    <property type="protein sequence ID" value="CDW79531.1"/>
    <property type="molecule type" value="Genomic_DNA"/>
</dbReference>
<keyword evidence="2" id="KW-1185">Reference proteome</keyword>
<proteinExistence type="predicted"/>